<dbReference type="Gene3D" id="4.10.240.10">
    <property type="entry name" value="Zn(2)-C6 fungal-type DNA-binding domain"/>
    <property type="match status" value="1"/>
</dbReference>
<protein>
    <submittedName>
        <fullName evidence="6">ARAD1D08448p</fullName>
    </submittedName>
</protein>
<dbReference type="PROSITE" id="PS50048">
    <property type="entry name" value="ZN2_CY6_FUNGAL_2"/>
    <property type="match status" value="1"/>
</dbReference>
<feature type="compositionally biased region" description="Low complexity" evidence="4">
    <location>
        <begin position="74"/>
        <end position="121"/>
    </location>
</feature>
<dbReference type="InterPro" id="IPR001138">
    <property type="entry name" value="Zn2Cys6_DnaBD"/>
</dbReference>
<dbReference type="Pfam" id="PF00172">
    <property type="entry name" value="Zn_clus"/>
    <property type="match status" value="1"/>
</dbReference>
<evidence type="ECO:0000256" key="1">
    <source>
        <dbReference type="ARBA" id="ARBA00004123"/>
    </source>
</evidence>
<reference evidence="6" key="2">
    <citation type="submission" date="2014-06" db="EMBL/GenBank/DDBJ databases">
        <title>The complete genome of Blastobotrys (Arxula) adeninivorans LS3 - a yeast of biotechnological interest.</title>
        <authorList>
            <person name="Kunze G."/>
            <person name="Gaillardin C."/>
            <person name="Czernicka M."/>
            <person name="Durrens P."/>
            <person name="Martin T."/>
            <person name="Boer E."/>
            <person name="Gabaldon T."/>
            <person name="Cruz J."/>
            <person name="Talla E."/>
            <person name="Marck C."/>
            <person name="Goffeau A."/>
            <person name="Barbe V."/>
            <person name="Baret P."/>
            <person name="Baronian K."/>
            <person name="Beier S."/>
            <person name="Bleykasten C."/>
            <person name="Bode R."/>
            <person name="Casaregola S."/>
            <person name="Despons L."/>
            <person name="Fairhead C."/>
            <person name="Giersberg M."/>
            <person name="Gierski P."/>
            <person name="Hahnel U."/>
            <person name="Hartmann A."/>
            <person name="Jankowska D."/>
            <person name="Jubin C."/>
            <person name="Jung P."/>
            <person name="Lafontaine I."/>
            <person name="Leh-Louis V."/>
            <person name="Lemaire M."/>
            <person name="Marcet-Houben M."/>
            <person name="Mascher M."/>
            <person name="Morel G."/>
            <person name="Richard G.-F."/>
            <person name="Riechen J."/>
            <person name="Sacerdot C."/>
            <person name="Sarkar A."/>
            <person name="Savel G."/>
            <person name="Schacherer J."/>
            <person name="Sherman D."/>
            <person name="Straub M.-L."/>
            <person name="Stein N."/>
            <person name="Thierry A."/>
            <person name="Trautwein-Schult A."/>
            <person name="Westhof E."/>
            <person name="Worch S."/>
            <person name="Dujon B."/>
            <person name="Souciet J.-L."/>
            <person name="Wincker P."/>
            <person name="Scholz U."/>
            <person name="Neuveglise N."/>
        </authorList>
    </citation>
    <scope>NUCLEOTIDE SEQUENCE</scope>
    <source>
        <strain evidence="6">LS3</strain>
    </source>
</reference>
<dbReference type="EMBL" id="HG937694">
    <property type="protein sequence ID" value="CDP37306.1"/>
    <property type="molecule type" value="Genomic_DNA"/>
</dbReference>
<comment type="subcellular location">
    <subcellularLocation>
        <location evidence="1">Nucleus</location>
    </subcellularLocation>
</comment>
<dbReference type="InterPro" id="IPR050613">
    <property type="entry name" value="Sec_Metabolite_Reg"/>
</dbReference>
<proteinExistence type="predicted"/>
<evidence type="ECO:0000256" key="2">
    <source>
        <dbReference type="ARBA" id="ARBA00022723"/>
    </source>
</evidence>
<name>A0A060TDM9_BLAAD</name>
<evidence type="ECO:0000256" key="4">
    <source>
        <dbReference type="SAM" id="MobiDB-lite"/>
    </source>
</evidence>
<feature type="region of interest" description="Disordered" evidence="4">
    <location>
        <begin position="70"/>
        <end position="141"/>
    </location>
</feature>
<feature type="region of interest" description="Disordered" evidence="4">
    <location>
        <begin position="1"/>
        <end position="20"/>
    </location>
</feature>
<dbReference type="GO" id="GO:0000981">
    <property type="term" value="F:DNA-binding transcription factor activity, RNA polymerase II-specific"/>
    <property type="evidence" value="ECO:0007669"/>
    <property type="project" value="InterPro"/>
</dbReference>
<sequence length="710" mass="79929">MQTTSFDQLSSMVCRGPGQGMAPVRTKKCRGIRKPISCTECRRRKIKCDRQQPCQSCVKRTVPEQCVYTHGKVSSSSRPRASSSRITSNNYSSTTTTTNGHHTCSTPTSSSSLDRSHSLTSPTSHEFGSSQMSPSYLPTQPPSYYAGGTNGLYLPTEPMDTSSPRHMDSFYYPAAIPSAPLISTQQSYQWESSATPNSTSTQFPSMEQQSEMLLSPWKRSYSAPESGGCLDVGTARLRALLPDKGVGQFILNNFFRVFSPLINLVHERSLMAEFDQLYIIHKQNEVPTSFVALVYVIMALGVESLDEADPNLFMAKVHTNASSAEELSGLYIGMARQCLATENMMDEISFTTLQAHIFLCWATFNTTSGTTSDSWQMLEICVQLGVILGCNDDAPKNPYLSPLQVELRRRSWATILLMDITHSTFLERPSYIEEKKMEKFMPRQMDELDGPASDNYATKSTYFIHLYDIFLKLHKATSYPVSTTVSSNIEHLDYTIMNGLRTWDAINTPHNIVPNHDVHKLMLKMQFYHALLIIHRPYVYTTKASHKRSLEASVELIKHFERFTREPMYKQYEWFVRSWAMRQCYEAASFIGSQAVQASSTSTSSKSTNFIHWIRYALTAMSTVATPTMDGVQKFIRDLEATCGILEYGPGPEAAYCSDIQEPAKAVPQVAFQPPQNSMYEHSQFDSYSWNTAPLMGTDMLKKAYCHVTT</sequence>
<dbReference type="GO" id="GO:0005634">
    <property type="term" value="C:nucleus"/>
    <property type="evidence" value="ECO:0007669"/>
    <property type="project" value="UniProtKB-SubCell"/>
</dbReference>
<evidence type="ECO:0000259" key="5">
    <source>
        <dbReference type="PROSITE" id="PS50048"/>
    </source>
</evidence>
<dbReference type="PANTHER" id="PTHR31001">
    <property type="entry name" value="UNCHARACTERIZED TRANSCRIPTIONAL REGULATORY PROTEIN"/>
    <property type="match status" value="1"/>
</dbReference>
<dbReference type="PROSITE" id="PS00463">
    <property type="entry name" value="ZN2_CY6_FUNGAL_1"/>
    <property type="match status" value="1"/>
</dbReference>
<dbReference type="SMART" id="SM00066">
    <property type="entry name" value="GAL4"/>
    <property type="match status" value="1"/>
</dbReference>
<dbReference type="GO" id="GO:0003677">
    <property type="term" value="F:DNA binding"/>
    <property type="evidence" value="ECO:0007669"/>
    <property type="project" value="InterPro"/>
</dbReference>
<feature type="compositionally biased region" description="Polar residues" evidence="4">
    <location>
        <begin position="1"/>
        <end position="11"/>
    </location>
</feature>
<dbReference type="AlphaFoldDB" id="A0A060TDM9"/>
<gene>
    <name evidence="6" type="ORF">GNLVRS02_ARAD1D08448g</name>
</gene>
<accession>A0A060TDM9</accession>
<reference evidence="6" key="1">
    <citation type="submission" date="2014-02" db="EMBL/GenBank/DDBJ databases">
        <authorList>
            <person name="Genoscope - CEA"/>
        </authorList>
    </citation>
    <scope>NUCLEOTIDE SEQUENCE</scope>
    <source>
        <strain evidence="6">LS3</strain>
    </source>
</reference>
<dbReference type="InterPro" id="IPR007219">
    <property type="entry name" value="XnlR_reg_dom"/>
</dbReference>
<dbReference type="CDD" id="cd12148">
    <property type="entry name" value="fungal_TF_MHR"/>
    <property type="match status" value="1"/>
</dbReference>
<evidence type="ECO:0000256" key="3">
    <source>
        <dbReference type="ARBA" id="ARBA00023242"/>
    </source>
</evidence>
<dbReference type="GO" id="GO:0006351">
    <property type="term" value="P:DNA-templated transcription"/>
    <property type="evidence" value="ECO:0007669"/>
    <property type="project" value="InterPro"/>
</dbReference>
<feature type="compositionally biased region" description="Polar residues" evidence="4">
    <location>
        <begin position="122"/>
        <end position="138"/>
    </location>
</feature>
<dbReference type="SUPFAM" id="SSF57701">
    <property type="entry name" value="Zn2/Cys6 DNA-binding domain"/>
    <property type="match status" value="1"/>
</dbReference>
<dbReference type="Pfam" id="PF04082">
    <property type="entry name" value="Fungal_trans"/>
    <property type="match status" value="1"/>
</dbReference>
<organism evidence="6">
    <name type="scientific">Blastobotrys adeninivorans</name>
    <name type="common">Yeast</name>
    <name type="synonym">Arxula adeninivorans</name>
    <dbReference type="NCBI Taxonomy" id="409370"/>
    <lineage>
        <taxon>Eukaryota</taxon>
        <taxon>Fungi</taxon>
        <taxon>Dikarya</taxon>
        <taxon>Ascomycota</taxon>
        <taxon>Saccharomycotina</taxon>
        <taxon>Dipodascomycetes</taxon>
        <taxon>Dipodascales</taxon>
        <taxon>Trichomonascaceae</taxon>
        <taxon>Blastobotrys</taxon>
    </lineage>
</organism>
<dbReference type="InterPro" id="IPR036864">
    <property type="entry name" value="Zn2-C6_fun-type_DNA-bd_sf"/>
</dbReference>
<dbReference type="PANTHER" id="PTHR31001:SF40">
    <property type="entry name" value="ZN(II)2CYS6 TRANSCRIPTION FACTOR (EUROFUNG)"/>
    <property type="match status" value="1"/>
</dbReference>
<keyword evidence="2" id="KW-0479">Metal-binding</keyword>
<dbReference type="GO" id="GO:0008270">
    <property type="term" value="F:zinc ion binding"/>
    <property type="evidence" value="ECO:0007669"/>
    <property type="project" value="InterPro"/>
</dbReference>
<feature type="domain" description="Zn(2)-C6 fungal-type" evidence="5">
    <location>
        <begin position="37"/>
        <end position="68"/>
    </location>
</feature>
<dbReference type="CDD" id="cd00067">
    <property type="entry name" value="GAL4"/>
    <property type="match status" value="1"/>
</dbReference>
<evidence type="ECO:0000313" key="6">
    <source>
        <dbReference type="EMBL" id="CDP37306.1"/>
    </source>
</evidence>
<dbReference type="PhylomeDB" id="A0A060TDM9"/>
<keyword evidence="3" id="KW-0539">Nucleus</keyword>